<comment type="caution">
    <text evidence="1">The sequence shown here is derived from an EMBL/GenBank/DDBJ whole genome shotgun (WGS) entry which is preliminary data.</text>
</comment>
<evidence type="ECO:0000313" key="1">
    <source>
        <dbReference type="EMBL" id="KAJ7017828.1"/>
    </source>
</evidence>
<accession>A0AAD6WKZ4</accession>
<organism evidence="1 2">
    <name type="scientific">Mycena alexandri</name>
    <dbReference type="NCBI Taxonomy" id="1745969"/>
    <lineage>
        <taxon>Eukaryota</taxon>
        <taxon>Fungi</taxon>
        <taxon>Dikarya</taxon>
        <taxon>Basidiomycota</taxon>
        <taxon>Agaricomycotina</taxon>
        <taxon>Agaricomycetes</taxon>
        <taxon>Agaricomycetidae</taxon>
        <taxon>Agaricales</taxon>
        <taxon>Marasmiineae</taxon>
        <taxon>Mycenaceae</taxon>
        <taxon>Mycena</taxon>
    </lineage>
</organism>
<reference evidence="1" key="1">
    <citation type="submission" date="2023-03" db="EMBL/GenBank/DDBJ databases">
        <title>Massive genome expansion in bonnet fungi (Mycena s.s.) driven by repeated elements and novel gene families across ecological guilds.</title>
        <authorList>
            <consortium name="Lawrence Berkeley National Laboratory"/>
            <person name="Harder C.B."/>
            <person name="Miyauchi S."/>
            <person name="Viragh M."/>
            <person name="Kuo A."/>
            <person name="Thoen E."/>
            <person name="Andreopoulos B."/>
            <person name="Lu D."/>
            <person name="Skrede I."/>
            <person name="Drula E."/>
            <person name="Henrissat B."/>
            <person name="Morin E."/>
            <person name="Kohler A."/>
            <person name="Barry K."/>
            <person name="LaButti K."/>
            <person name="Morin E."/>
            <person name="Salamov A."/>
            <person name="Lipzen A."/>
            <person name="Mereny Z."/>
            <person name="Hegedus B."/>
            <person name="Baldrian P."/>
            <person name="Stursova M."/>
            <person name="Weitz H."/>
            <person name="Taylor A."/>
            <person name="Grigoriev I.V."/>
            <person name="Nagy L.G."/>
            <person name="Martin F."/>
            <person name="Kauserud H."/>
        </authorList>
    </citation>
    <scope>NUCLEOTIDE SEQUENCE</scope>
    <source>
        <strain evidence="1">CBHHK200</strain>
    </source>
</reference>
<sequence length="309" mass="33887">MAAPRLTLDPALESCSDHTSASFQTLRDLIVAGAPAGAPLTAADAATQLSDAWNKDRDTRQVIWDAQVQADAAQAAADATAAAAQADADHLAADAAAATELAALEAKKPKIGAFDATLTIPNFLGPCASNFAKKKLEDKEYIELWYFTKEGCLDAEALRGGVEADESFGITQIGSTLSLKPLTAYKASRKVVPGEELSWAQLSIAKTGFLTAIEAATWPTDHRTAMATFFYRIENHSSRMNHDDYAENILVIYQARARRYWHDMLAQGKGFNIALINDKLLEQISNEFHNKLRKTKYRMVRVFIYVLCR</sequence>
<proteinExistence type="predicted"/>
<protein>
    <submittedName>
        <fullName evidence="1">Uncharacterized protein</fullName>
    </submittedName>
</protein>
<keyword evidence="2" id="KW-1185">Reference proteome</keyword>
<gene>
    <name evidence="1" type="ORF">C8F04DRAFT_978440</name>
</gene>
<evidence type="ECO:0000313" key="2">
    <source>
        <dbReference type="Proteomes" id="UP001218188"/>
    </source>
</evidence>
<name>A0AAD6WKZ4_9AGAR</name>
<dbReference type="EMBL" id="JARJCM010000377">
    <property type="protein sequence ID" value="KAJ7017828.1"/>
    <property type="molecule type" value="Genomic_DNA"/>
</dbReference>
<dbReference type="AlphaFoldDB" id="A0AAD6WKZ4"/>
<dbReference type="Proteomes" id="UP001218188">
    <property type="component" value="Unassembled WGS sequence"/>
</dbReference>